<name>A0A0G1DT82_9BACT</name>
<evidence type="ECO:0000313" key="2">
    <source>
        <dbReference type="EMBL" id="KKT00813.1"/>
    </source>
</evidence>
<evidence type="ECO:0000313" key="3">
    <source>
        <dbReference type="Proteomes" id="UP000034646"/>
    </source>
</evidence>
<feature type="domain" description="Methyltransferase type 11" evidence="1">
    <location>
        <begin position="71"/>
        <end position="159"/>
    </location>
</feature>
<dbReference type="STRING" id="1618738.UV76_C0007G0021"/>
<reference evidence="2 3" key="1">
    <citation type="journal article" date="2015" name="Nature">
        <title>rRNA introns, odd ribosomes, and small enigmatic genomes across a large radiation of phyla.</title>
        <authorList>
            <person name="Brown C.T."/>
            <person name="Hug L.A."/>
            <person name="Thomas B.C."/>
            <person name="Sharon I."/>
            <person name="Castelle C.J."/>
            <person name="Singh A."/>
            <person name="Wilkins M.J."/>
            <person name="Williams K.H."/>
            <person name="Banfield J.F."/>
        </authorList>
    </citation>
    <scope>NUCLEOTIDE SEQUENCE [LARGE SCALE GENOMIC DNA]</scope>
</reference>
<dbReference type="PATRIC" id="fig|1618738.3.peg.390"/>
<dbReference type="SUPFAM" id="SSF53335">
    <property type="entry name" value="S-adenosyl-L-methionine-dependent methyltransferases"/>
    <property type="match status" value="1"/>
</dbReference>
<dbReference type="GO" id="GO:0008757">
    <property type="term" value="F:S-adenosylmethionine-dependent methyltransferase activity"/>
    <property type="evidence" value="ECO:0007669"/>
    <property type="project" value="InterPro"/>
</dbReference>
<dbReference type="Pfam" id="PF08241">
    <property type="entry name" value="Methyltransf_11"/>
    <property type="match status" value="1"/>
</dbReference>
<dbReference type="Gene3D" id="3.40.50.150">
    <property type="entry name" value="Vaccinia Virus protein VP39"/>
    <property type="match status" value="1"/>
</dbReference>
<gene>
    <name evidence="2" type="ORF">UV76_C0007G0021</name>
</gene>
<proteinExistence type="predicted"/>
<dbReference type="Proteomes" id="UP000034646">
    <property type="component" value="Unassembled WGS sequence"/>
</dbReference>
<accession>A0A0G1DT82</accession>
<protein>
    <recommendedName>
        <fullName evidence="1">Methyltransferase type 11 domain-containing protein</fullName>
    </recommendedName>
</protein>
<dbReference type="EMBL" id="LCFS01000007">
    <property type="protein sequence ID" value="KKT00813.1"/>
    <property type="molecule type" value="Genomic_DNA"/>
</dbReference>
<comment type="caution">
    <text evidence="2">The sequence shown here is derived from an EMBL/GenBank/DDBJ whole genome shotgun (WGS) entry which is preliminary data.</text>
</comment>
<organism evidence="2 3">
    <name type="scientific">Candidatus Nomurabacteria bacterium GW2011_GWA2_43_15</name>
    <dbReference type="NCBI Taxonomy" id="1618738"/>
    <lineage>
        <taxon>Bacteria</taxon>
        <taxon>Candidatus Nomuraibacteriota</taxon>
    </lineage>
</organism>
<sequence length="239" mass="26588">MQEGSPGKRNTEDRIKAARQIRAVRKNERQWINTNKGKFLTNRGKYDYIWELHGLKELFAYLRIKKNTKVLDIGSGTGRAVDEISKSELGKGLEFVKTALINYSGENSRKIHLTSAEVLRGIPSDSFGAILAVFSVAYSEAPELVAQQIDRVLVPGGVFKGSFNSRNSPETAFGKVTLKKYGNLRLILQKMGYDTATISDFSDKYLEFHDSVLLAIKPDPSSGVPRAVDLLEADYSHST</sequence>
<dbReference type="InterPro" id="IPR013216">
    <property type="entry name" value="Methyltransf_11"/>
</dbReference>
<evidence type="ECO:0000259" key="1">
    <source>
        <dbReference type="Pfam" id="PF08241"/>
    </source>
</evidence>
<dbReference type="CDD" id="cd02440">
    <property type="entry name" value="AdoMet_MTases"/>
    <property type="match status" value="1"/>
</dbReference>
<dbReference type="AlphaFoldDB" id="A0A0G1DT82"/>
<dbReference type="InterPro" id="IPR029063">
    <property type="entry name" value="SAM-dependent_MTases_sf"/>
</dbReference>